<dbReference type="KEGG" id="aplc:110986540"/>
<dbReference type="CDD" id="cd01670">
    <property type="entry name" value="Death"/>
    <property type="match status" value="1"/>
</dbReference>
<evidence type="ECO:0000313" key="1">
    <source>
        <dbReference type="Proteomes" id="UP000694845"/>
    </source>
</evidence>
<dbReference type="GeneID" id="110986540"/>
<dbReference type="InterPro" id="IPR011029">
    <property type="entry name" value="DEATH-like_dom_sf"/>
</dbReference>
<protein>
    <submittedName>
        <fullName evidence="2">Uncharacterized protein LOC110986540</fullName>
    </submittedName>
</protein>
<dbReference type="Proteomes" id="UP000694845">
    <property type="component" value="Unplaced"/>
</dbReference>
<dbReference type="AlphaFoldDB" id="A0A8B7ZGP3"/>
<dbReference type="Gene3D" id="1.10.533.10">
    <property type="entry name" value="Death Domain, Fas"/>
    <property type="match status" value="1"/>
</dbReference>
<dbReference type="SUPFAM" id="SSF47986">
    <property type="entry name" value="DEATH domain"/>
    <property type="match status" value="1"/>
</dbReference>
<sequence length="114" mass="13013">MSGGGGPGTNSQQPKEDLDNSYLFWLAGNVTPKQRFSLGLKLHFSPAEIAVFEEDYRGDTKRQIFEMLVRWHNRQEGDELSKVRLLGQALADDEVGRADLKKILYKDYHVEMGR</sequence>
<keyword evidence="1" id="KW-1185">Reference proteome</keyword>
<accession>A0A8B7ZGP3</accession>
<dbReference type="OrthoDB" id="10127356at2759"/>
<evidence type="ECO:0000313" key="2">
    <source>
        <dbReference type="RefSeq" id="XP_022104172.1"/>
    </source>
</evidence>
<name>A0A8B7ZGP3_ACAPL</name>
<organism evidence="1 2">
    <name type="scientific">Acanthaster planci</name>
    <name type="common">Crown-of-thorns starfish</name>
    <dbReference type="NCBI Taxonomy" id="133434"/>
    <lineage>
        <taxon>Eukaryota</taxon>
        <taxon>Metazoa</taxon>
        <taxon>Echinodermata</taxon>
        <taxon>Eleutherozoa</taxon>
        <taxon>Asterozoa</taxon>
        <taxon>Asteroidea</taxon>
        <taxon>Valvatacea</taxon>
        <taxon>Valvatida</taxon>
        <taxon>Acanthasteridae</taxon>
        <taxon>Acanthaster</taxon>
    </lineage>
</organism>
<reference evidence="2" key="1">
    <citation type="submission" date="2025-08" db="UniProtKB">
        <authorList>
            <consortium name="RefSeq"/>
        </authorList>
    </citation>
    <scope>IDENTIFICATION</scope>
</reference>
<dbReference type="RefSeq" id="XP_022104172.1">
    <property type="nucleotide sequence ID" value="XM_022248480.1"/>
</dbReference>
<gene>
    <name evidence="2" type="primary">LOC110986540</name>
</gene>
<proteinExistence type="predicted"/>